<evidence type="ECO:0000313" key="4">
    <source>
        <dbReference type="Proteomes" id="UP000308549"/>
    </source>
</evidence>
<dbReference type="AlphaFoldDB" id="A0A4U0U4Q7"/>
<organism evidence="3 4">
    <name type="scientific">Salinomyces thailandicus</name>
    <dbReference type="NCBI Taxonomy" id="706561"/>
    <lineage>
        <taxon>Eukaryota</taxon>
        <taxon>Fungi</taxon>
        <taxon>Dikarya</taxon>
        <taxon>Ascomycota</taxon>
        <taxon>Pezizomycotina</taxon>
        <taxon>Dothideomycetes</taxon>
        <taxon>Dothideomycetidae</taxon>
        <taxon>Mycosphaerellales</taxon>
        <taxon>Teratosphaeriaceae</taxon>
        <taxon>Salinomyces</taxon>
    </lineage>
</organism>
<dbReference type="SUPFAM" id="SSF48208">
    <property type="entry name" value="Six-hairpin glycosidases"/>
    <property type="match status" value="1"/>
</dbReference>
<keyword evidence="1" id="KW-0521">NADP</keyword>
<dbReference type="InterPro" id="IPR020904">
    <property type="entry name" value="Sc_DH/Rdtase_CS"/>
</dbReference>
<accession>A0A4U0U4Q7</accession>
<dbReference type="Pfam" id="PF06824">
    <property type="entry name" value="Glyco_hydro_125"/>
    <property type="match status" value="1"/>
</dbReference>
<dbReference type="PRINTS" id="PR00080">
    <property type="entry name" value="SDRFAMILY"/>
</dbReference>
<dbReference type="EMBL" id="NAJL01000012">
    <property type="protein sequence ID" value="TKA30110.1"/>
    <property type="molecule type" value="Genomic_DNA"/>
</dbReference>
<sequence>MMRVLPYVFALTTATYAQCPDYIDYSLVPHGPFSGGQYNLSYMRPDPACRTFNSSVVEQTVRRVSNEIADPDLRRLFVNAYPNTLDTAIAWHGYADGSDEELTFIITGDINAMWLRDSANQVQSYLPLLNASDDFDSLASLYRGVINLQARYIQIDRYCNSFQPPVESGIDPSPNGAASDDTVRPNYTNTSVFECKYELDSLAAFLEVSTNYYNATQDATFFKSYQWVDAIESVMQVADEMMVPTYQPSGSVSELAYSFTRLTTRASETTENDGLGNPFNNGTGLIRSFFRPSDDATIFQGFIPANMMFARYLSSAADIMYAIGDQDALADKMSALASSLRSAISDAGIVHTSKYGDIYAYEVDGYMSQNVMDDANIPSLLSAPFIGYLDMSDPVYQNTRQLLLSADNPYFMRGPVISAIGGPHDGPGYAWPMAAIIRIFTSDDEAEITQQLQELVSSTDGLGLIHESINTFNVSDWTRQWFSWANGLYGQMILDLEDRKPEILKQSFQGNGTIDRHGWHGGHGDHGDHGDHGNHGCDCAAIRPQNPLQPDTMAPQVFFITGTSTGFGYELVKKCLSEGDKVVATARNSSKLQFDNTSKDSFLAVDCDVTDQKSIDAAFDQALAHFGRVDVVVNNAGYGLSGEFESLSDKQIRTQMEVNFFGLLNVTRKALEVMREVNKPCGGKIQQITSIGGQRGVPTFSVYCASKWAVEGYTEALSQELKPEWNIKLTCIEPGGFRTDWAGRSMAFGEKKNPAYDHINAEKTMGERNGTQAGDPAKGARAFWEIAKMEDPPLRTVVGSDAYTAIMGKIKGYGELYPKYEKLANSTDVDGYQRPS</sequence>
<dbReference type="InterPro" id="IPR002347">
    <property type="entry name" value="SDR_fam"/>
</dbReference>
<dbReference type="Proteomes" id="UP000308549">
    <property type="component" value="Unassembled WGS sequence"/>
</dbReference>
<dbReference type="Pfam" id="PF00106">
    <property type="entry name" value="adh_short"/>
    <property type="match status" value="1"/>
</dbReference>
<dbReference type="InterPro" id="IPR012341">
    <property type="entry name" value="6hp_glycosidase-like_sf"/>
</dbReference>
<feature type="chain" id="PRO_5020600063" evidence="2">
    <location>
        <begin position="18"/>
        <end position="836"/>
    </location>
</feature>
<dbReference type="PROSITE" id="PS00061">
    <property type="entry name" value="ADH_SHORT"/>
    <property type="match status" value="1"/>
</dbReference>
<dbReference type="PANTHER" id="PTHR31047">
    <property type="entry name" value="MEIOTICALLY UP-REGULATED GENE 157 PROTEIN"/>
    <property type="match status" value="1"/>
</dbReference>
<evidence type="ECO:0000256" key="2">
    <source>
        <dbReference type="SAM" id="SignalP"/>
    </source>
</evidence>
<proteinExistence type="predicted"/>
<dbReference type="SMART" id="SM01149">
    <property type="entry name" value="DUF1237"/>
    <property type="match status" value="1"/>
</dbReference>
<dbReference type="Gene3D" id="3.40.50.720">
    <property type="entry name" value="NAD(P)-binding Rossmann-like Domain"/>
    <property type="match status" value="1"/>
</dbReference>
<protein>
    <submittedName>
        <fullName evidence="3">Uncharacterized protein</fullName>
    </submittedName>
</protein>
<dbReference type="SUPFAM" id="SSF51735">
    <property type="entry name" value="NAD(P)-binding Rossmann-fold domains"/>
    <property type="match status" value="1"/>
</dbReference>
<dbReference type="InterPro" id="IPR008928">
    <property type="entry name" value="6-hairpin_glycosidase_sf"/>
</dbReference>
<keyword evidence="4" id="KW-1185">Reference proteome</keyword>
<dbReference type="GO" id="GO:0005975">
    <property type="term" value="P:carbohydrate metabolic process"/>
    <property type="evidence" value="ECO:0007669"/>
    <property type="project" value="InterPro"/>
</dbReference>
<evidence type="ECO:0000256" key="1">
    <source>
        <dbReference type="ARBA" id="ARBA00022857"/>
    </source>
</evidence>
<dbReference type="InterPro" id="IPR008313">
    <property type="entry name" value="GH125"/>
</dbReference>
<gene>
    <name evidence="3" type="ORF">B0A50_02829</name>
</gene>
<feature type="signal peptide" evidence="2">
    <location>
        <begin position="1"/>
        <end position="17"/>
    </location>
</feature>
<dbReference type="PANTHER" id="PTHR31047:SF1">
    <property type="entry name" value="DUF1237 DOMAIN-CONTAINING PROTEIN"/>
    <property type="match status" value="1"/>
</dbReference>
<keyword evidence="2" id="KW-0732">Signal</keyword>
<dbReference type="GO" id="GO:0003824">
    <property type="term" value="F:catalytic activity"/>
    <property type="evidence" value="ECO:0007669"/>
    <property type="project" value="UniProtKB-ARBA"/>
</dbReference>
<dbReference type="InterPro" id="IPR036291">
    <property type="entry name" value="NAD(P)-bd_dom_sf"/>
</dbReference>
<dbReference type="Gene3D" id="1.50.10.10">
    <property type="match status" value="1"/>
</dbReference>
<dbReference type="PRINTS" id="PR00081">
    <property type="entry name" value="GDHRDH"/>
</dbReference>
<dbReference type="CDD" id="cd05374">
    <property type="entry name" value="17beta-HSD-like_SDR_c"/>
    <property type="match status" value="1"/>
</dbReference>
<name>A0A4U0U4Q7_9PEZI</name>
<dbReference type="OrthoDB" id="7771656at2759"/>
<comment type="caution">
    <text evidence="3">The sequence shown here is derived from an EMBL/GenBank/DDBJ whole genome shotgun (WGS) entry which is preliminary data.</text>
</comment>
<reference evidence="3 4" key="1">
    <citation type="submission" date="2017-03" db="EMBL/GenBank/DDBJ databases">
        <title>Genomes of endolithic fungi from Antarctica.</title>
        <authorList>
            <person name="Coleine C."/>
            <person name="Masonjones S."/>
            <person name="Stajich J.E."/>
        </authorList>
    </citation>
    <scope>NUCLEOTIDE SEQUENCE [LARGE SCALE GENOMIC DNA]</scope>
    <source>
        <strain evidence="3 4">CCFEE 6315</strain>
    </source>
</reference>
<evidence type="ECO:0000313" key="3">
    <source>
        <dbReference type="EMBL" id="TKA30110.1"/>
    </source>
</evidence>